<dbReference type="GO" id="GO:0003723">
    <property type="term" value="F:RNA binding"/>
    <property type="evidence" value="ECO:0007669"/>
    <property type="project" value="InterPro"/>
</dbReference>
<dbReference type="Proteomes" id="UP000095463">
    <property type="component" value="Unassembled WGS sequence"/>
</dbReference>
<evidence type="ECO:0000256" key="10">
    <source>
        <dbReference type="ARBA" id="ARBA00039988"/>
    </source>
</evidence>
<evidence type="ECO:0000256" key="13">
    <source>
        <dbReference type="ARBA" id="ARBA00042844"/>
    </source>
</evidence>
<evidence type="ECO:0000313" key="17">
    <source>
        <dbReference type="EMBL" id="OEO29656.1"/>
    </source>
</evidence>
<dbReference type="CDD" id="cd02869">
    <property type="entry name" value="PseudoU_synth_RluA_like"/>
    <property type="match status" value="1"/>
</dbReference>
<sequence>MSGAMLNPVPTSFDYRPPTEPWLTVVHADDDIVVLDKPSGLLSVAGKDPALADCLEARVKARWPSAAMAHRLDKDTSGVLVMCLNKRALGHVGQEFEQRRAKKSYVARVWGDVEADEGRVDLPLATDWENKPRQRVDYERGRASVTDWTVEAREGGITRVRLYPLTGRTHQLRVHMLELGHPILGDPFYSTGEAFAAADRLQLHAEELGFNHPQGHWVNFRVRAPF</sequence>
<evidence type="ECO:0000259" key="16">
    <source>
        <dbReference type="Pfam" id="PF00849"/>
    </source>
</evidence>
<evidence type="ECO:0000256" key="15">
    <source>
        <dbReference type="ARBA" id="ARBA00043143"/>
    </source>
</evidence>
<dbReference type="Gene3D" id="3.30.2350.10">
    <property type="entry name" value="Pseudouridine synthase"/>
    <property type="match status" value="1"/>
</dbReference>
<evidence type="ECO:0000256" key="14">
    <source>
        <dbReference type="ARBA" id="ARBA00042883"/>
    </source>
</evidence>
<dbReference type="EC" id="5.4.99.29" evidence="9"/>
<dbReference type="InterPro" id="IPR020103">
    <property type="entry name" value="PsdUridine_synth_cat_dom_sf"/>
</dbReference>
<keyword evidence="2" id="KW-0698">rRNA processing</keyword>
<dbReference type="InterPro" id="IPR006224">
    <property type="entry name" value="PsdUridine_synth_RluA-like_CS"/>
</dbReference>
<comment type="catalytic activity">
    <reaction evidence="5">
        <text>uridine(32) in tRNA = pseudouridine(32) in tRNA</text>
        <dbReference type="Rhea" id="RHEA:42544"/>
        <dbReference type="Rhea" id="RHEA-COMP:10107"/>
        <dbReference type="Rhea" id="RHEA-COMP:10108"/>
        <dbReference type="ChEBI" id="CHEBI:65314"/>
        <dbReference type="ChEBI" id="CHEBI:65315"/>
        <dbReference type="EC" id="5.4.99.28"/>
    </reaction>
</comment>
<evidence type="ECO:0000256" key="6">
    <source>
        <dbReference type="ARBA" id="ARBA00036916"/>
    </source>
</evidence>
<evidence type="ECO:0000256" key="7">
    <source>
        <dbReference type="ARBA" id="ARBA00037305"/>
    </source>
</evidence>
<comment type="caution">
    <text evidence="17">The sequence shown here is derived from an EMBL/GenBank/DDBJ whole genome shotgun (WGS) entry which is preliminary data.</text>
</comment>
<comment type="catalytic activity">
    <reaction evidence="6">
        <text>uridine(746) in 23S rRNA = pseudouridine(746) in 23S rRNA</text>
        <dbReference type="Rhea" id="RHEA:42548"/>
        <dbReference type="Rhea" id="RHEA-COMP:10109"/>
        <dbReference type="Rhea" id="RHEA-COMP:10110"/>
        <dbReference type="ChEBI" id="CHEBI:65314"/>
        <dbReference type="ChEBI" id="CHEBI:65315"/>
        <dbReference type="EC" id="5.4.99.29"/>
    </reaction>
</comment>
<dbReference type="AlphaFoldDB" id="A0A1E5XM20"/>
<evidence type="ECO:0000256" key="2">
    <source>
        <dbReference type="ARBA" id="ARBA00022552"/>
    </source>
</evidence>
<name>A0A1E5XM20_9HYPH</name>
<dbReference type="Pfam" id="PF00849">
    <property type="entry name" value="PseudoU_synth_2"/>
    <property type="match status" value="1"/>
</dbReference>
<keyword evidence="3" id="KW-0819">tRNA processing</keyword>
<organism evidence="17 18">
    <name type="scientific">Devosia insulae DS-56</name>
    <dbReference type="NCBI Taxonomy" id="1116389"/>
    <lineage>
        <taxon>Bacteria</taxon>
        <taxon>Pseudomonadati</taxon>
        <taxon>Pseudomonadota</taxon>
        <taxon>Alphaproteobacteria</taxon>
        <taxon>Hyphomicrobiales</taxon>
        <taxon>Devosiaceae</taxon>
        <taxon>Devosia</taxon>
    </lineage>
</organism>
<dbReference type="PANTHER" id="PTHR21600:SF91">
    <property type="entry name" value="DUAL-SPECIFICITY RNA PSEUDOURIDINE SYNTHASE RLUA"/>
    <property type="match status" value="1"/>
</dbReference>
<dbReference type="GO" id="GO:0008033">
    <property type="term" value="P:tRNA processing"/>
    <property type="evidence" value="ECO:0007669"/>
    <property type="project" value="UniProtKB-KW"/>
</dbReference>
<evidence type="ECO:0000256" key="1">
    <source>
        <dbReference type="ARBA" id="ARBA00010876"/>
    </source>
</evidence>
<dbReference type="EMBL" id="LAJE02000268">
    <property type="protein sequence ID" value="OEO29656.1"/>
    <property type="molecule type" value="Genomic_DNA"/>
</dbReference>
<dbReference type="PROSITE" id="PS01129">
    <property type="entry name" value="PSI_RLU"/>
    <property type="match status" value="1"/>
</dbReference>
<comment type="similarity">
    <text evidence="1">Belongs to the pseudouridine synthase RluA family.</text>
</comment>
<feature type="domain" description="Pseudouridine synthase RsuA/RluA-like" evidence="16">
    <location>
        <begin position="31"/>
        <end position="176"/>
    </location>
</feature>
<evidence type="ECO:0000256" key="3">
    <source>
        <dbReference type="ARBA" id="ARBA00022694"/>
    </source>
</evidence>
<keyword evidence="4" id="KW-0413">Isomerase</keyword>
<dbReference type="PANTHER" id="PTHR21600">
    <property type="entry name" value="MITOCHONDRIAL RNA PSEUDOURIDINE SYNTHASE"/>
    <property type="match status" value="1"/>
</dbReference>
<keyword evidence="18" id="KW-1185">Reference proteome</keyword>
<evidence type="ECO:0000256" key="12">
    <source>
        <dbReference type="ARBA" id="ARBA00042372"/>
    </source>
</evidence>
<proteinExistence type="inferred from homology"/>
<dbReference type="GO" id="GO:0160142">
    <property type="term" value="F:23S rRNA pseudouridine(746) synthase activity"/>
    <property type="evidence" value="ECO:0007669"/>
    <property type="project" value="UniProtKB-EC"/>
</dbReference>
<dbReference type="SUPFAM" id="SSF55120">
    <property type="entry name" value="Pseudouridine synthase"/>
    <property type="match status" value="1"/>
</dbReference>
<dbReference type="EC" id="5.4.99.28" evidence="8"/>
<evidence type="ECO:0000256" key="8">
    <source>
        <dbReference type="ARBA" id="ARBA00038944"/>
    </source>
</evidence>
<evidence type="ECO:0000256" key="4">
    <source>
        <dbReference type="ARBA" id="ARBA00023235"/>
    </source>
</evidence>
<protein>
    <recommendedName>
        <fullName evidence="10">Dual-specificity RNA pseudouridine synthase RluA</fullName>
        <ecNumber evidence="8">5.4.99.28</ecNumber>
        <ecNumber evidence="9">5.4.99.29</ecNumber>
    </recommendedName>
    <alternativeName>
        <fullName evidence="11">23S rRNA pseudouridine(746) synthase</fullName>
    </alternativeName>
    <alternativeName>
        <fullName evidence="14">Ribosomal large subunit pseudouridine synthase A</fullName>
    </alternativeName>
    <alternativeName>
        <fullName evidence="13">rRNA pseudouridylate synthase A</fullName>
    </alternativeName>
    <alternativeName>
        <fullName evidence="15">rRNA-uridine isomerase A</fullName>
    </alternativeName>
    <alternativeName>
        <fullName evidence="12">tRNA pseudouridine(32) synthase</fullName>
    </alternativeName>
</protein>
<dbReference type="GO" id="GO:0000455">
    <property type="term" value="P:enzyme-directed rRNA pseudouridine synthesis"/>
    <property type="evidence" value="ECO:0007669"/>
    <property type="project" value="TreeGrafter"/>
</dbReference>
<dbReference type="InterPro" id="IPR006145">
    <property type="entry name" value="PsdUridine_synth_RsuA/RluA"/>
</dbReference>
<reference evidence="17 18" key="1">
    <citation type="journal article" date="2015" name="Genome Announc.">
        <title>Genome Assemblies of Three Soil-Associated Devosia species: D. insulae, D. limi, and D. soli.</title>
        <authorList>
            <person name="Hassan Y.I."/>
            <person name="Lepp D."/>
            <person name="Zhou T."/>
        </authorList>
    </citation>
    <scope>NUCLEOTIDE SEQUENCE [LARGE SCALE GENOMIC DNA]</scope>
    <source>
        <strain evidence="17 18">DS-56</strain>
    </source>
</reference>
<evidence type="ECO:0000256" key="9">
    <source>
        <dbReference type="ARBA" id="ARBA00038945"/>
    </source>
</evidence>
<comment type="function">
    <text evidence="7">Dual specificity enzyme that catalyzes the synthesis of pseudouridine from uracil-746 in 23S ribosomal RNA and from uracil-32 in the anticodon stem and loop of transfer RNAs.</text>
</comment>
<dbReference type="OrthoDB" id="9807829at2"/>
<dbReference type="InterPro" id="IPR050188">
    <property type="entry name" value="RluA_PseudoU_synthase"/>
</dbReference>
<evidence type="ECO:0000256" key="11">
    <source>
        <dbReference type="ARBA" id="ARBA00041266"/>
    </source>
</evidence>
<evidence type="ECO:0000313" key="18">
    <source>
        <dbReference type="Proteomes" id="UP000095463"/>
    </source>
</evidence>
<accession>A0A1E5XM20</accession>
<gene>
    <name evidence="17" type="ORF">VW23_001830</name>
</gene>
<dbReference type="GO" id="GO:0160151">
    <property type="term" value="F:tRNA pseudouridine(32) synthase activity"/>
    <property type="evidence" value="ECO:0007669"/>
    <property type="project" value="UniProtKB-EC"/>
</dbReference>
<evidence type="ECO:0000256" key="5">
    <source>
        <dbReference type="ARBA" id="ARBA00036184"/>
    </source>
</evidence>
<dbReference type="RefSeq" id="WP_069911067.1">
    <property type="nucleotide sequence ID" value="NZ_LAJE02000268.1"/>
</dbReference>